<keyword evidence="2" id="KW-1185">Reference proteome</keyword>
<sequence>MTDVTSKAVVRIRKTGGDSASHADDISLLNVDPLHTLHHISHGSVVKCGAFEQGVLASILTTDNEVLTRVTYHIPRASETTPSSSRASLKGLIVPSSGQFRAKNWCVSALTRNWSSLVMSCDFAFR</sequence>
<dbReference type="EMBL" id="BGZK01000608">
    <property type="protein sequence ID" value="GBP52724.1"/>
    <property type="molecule type" value="Genomic_DNA"/>
</dbReference>
<organism evidence="1 2">
    <name type="scientific">Eumeta variegata</name>
    <name type="common">Bagworm moth</name>
    <name type="synonym">Eumeta japonica</name>
    <dbReference type="NCBI Taxonomy" id="151549"/>
    <lineage>
        <taxon>Eukaryota</taxon>
        <taxon>Metazoa</taxon>
        <taxon>Ecdysozoa</taxon>
        <taxon>Arthropoda</taxon>
        <taxon>Hexapoda</taxon>
        <taxon>Insecta</taxon>
        <taxon>Pterygota</taxon>
        <taxon>Neoptera</taxon>
        <taxon>Endopterygota</taxon>
        <taxon>Lepidoptera</taxon>
        <taxon>Glossata</taxon>
        <taxon>Ditrysia</taxon>
        <taxon>Tineoidea</taxon>
        <taxon>Psychidae</taxon>
        <taxon>Oiketicinae</taxon>
        <taxon>Eumeta</taxon>
    </lineage>
</organism>
<dbReference type="Proteomes" id="UP000299102">
    <property type="component" value="Unassembled WGS sequence"/>
</dbReference>
<protein>
    <submittedName>
        <fullName evidence="1">Uncharacterized protein</fullName>
    </submittedName>
</protein>
<name>A0A4C1WRI6_EUMVA</name>
<reference evidence="1 2" key="1">
    <citation type="journal article" date="2019" name="Commun. Biol.">
        <title>The bagworm genome reveals a unique fibroin gene that provides high tensile strength.</title>
        <authorList>
            <person name="Kono N."/>
            <person name="Nakamura H."/>
            <person name="Ohtoshi R."/>
            <person name="Tomita M."/>
            <person name="Numata K."/>
            <person name="Arakawa K."/>
        </authorList>
    </citation>
    <scope>NUCLEOTIDE SEQUENCE [LARGE SCALE GENOMIC DNA]</scope>
</reference>
<evidence type="ECO:0000313" key="1">
    <source>
        <dbReference type="EMBL" id="GBP52724.1"/>
    </source>
</evidence>
<proteinExistence type="predicted"/>
<comment type="caution">
    <text evidence="1">The sequence shown here is derived from an EMBL/GenBank/DDBJ whole genome shotgun (WGS) entry which is preliminary data.</text>
</comment>
<dbReference type="AlphaFoldDB" id="A0A4C1WRI6"/>
<evidence type="ECO:0000313" key="2">
    <source>
        <dbReference type="Proteomes" id="UP000299102"/>
    </source>
</evidence>
<gene>
    <name evidence="1" type="ORF">EVAR_43925_1</name>
</gene>
<accession>A0A4C1WRI6</accession>